<reference evidence="2 3" key="1">
    <citation type="submission" date="2018-06" db="EMBL/GenBank/DDBJ databases">
        <title>Comparative genomics reveals the genomic features of Rhizophagus irregularis, R. cerebriforme, R. diaphanum and Gigaspora rosea, and their symbiotic lifestyle signature.</title>
        <authorList>
            <person name="Morin E."/>
            <person name="San Clemente H."/>
            <person name="Chen E.C.H."/>
            <person name="De La Providencia I."/>
            <person name="Hainaut M."/>
            <person name="Kuo A."/>
            <person name="Kohler A."/>
            <person name="Murat C."/>
            <person name="Tang N."/>
            <person name="Roy S."/>
            <person name="Loubradou J."/>
            <person name="Henrissat B."/>
            <person name="Grigoriev I.V."/>
            <person name="Corradi N."/>
            <person name="Roux C."/>
            <person name="Martin F.M."/>
        </authorList>
    </citation>
    <scope>NUCLEOTIDE SEQUENCE [LARGE SCALE GENOMIC DNA]</scope>
    <source>
        <strain evidence="2 3">DAOM 194757</strain>
    </source>
</reference>
<keyword evidence="1" id="KW-0812">Transmembrane</keyword>
<proteinExistence type="predicted"/>
<dbReference type="OrthoDB" id="2446629at2759"/>
<evidence type="ECO:0000313" key="3">
    <source>
        <dbReference type="Proteomes" id="UP000266673"/>
    </source>
</evidence>
<keyword evidence="1" id="KW-0472">Membrane</keyword>
<gene>
    <name evidence="2" type="ORF">C2G38_2029844</name>
</gene>
<dbReference type="Proteomes" id="UP000266673">
    <property type="component" value="Unassembled WGS sequence"/>
</dbReference>
<keyword evidence="3" id="KW-1185">Reference proteome</keyword>
<organism evidence="2 3">
    <name type="scientific">Gigaspora rosea</name>
    <dbReference type="NCBI Taxonomy" id="44941"/>
    <lineage>
        <taxon>Eukaryota</taxon>
        <taxon>Fungi</taxon>
        <taxon>Fungi incertae sedis</taxon>
        <taxon>Mucoromycota</taxon>
        <taxon>Glomeromycotina</taxon>
        <taxon>Glomeromycetes</taxon>
        <taxon>Diversisporales</taxon>
        <taxon>Gigasporaceae</taxon>
        <taxon>Gigaspora</taxon>
    </lineage>
</organism>
<dbReference type="EMBL" id="QKWP01000119">
    <property type="protein sequence ID" value="RIB26881.1"/>
    <property type="molecule type" value="Genomic_DNA"/>
</dbReference>
<keyword evidence="1" id="KW-1133">Transmembrane helix</keyword>
<dbReference type="AlphaFoldDB" id="A0A397VYI0"/>
<protein>
    <submittedName>
        <fullName evidence="2">Uncharacterized protein</fullName>
    </submittedName>
</protein>
<sequence>MDDNFVKFATTNEPSYGTKPEQYSAIGVVRLTQDGTQRYDSYSDKTVFLNNLKQELVNSIPIDSERLQLTNRVQYDPSVSSQYLLQIEILPTQDPYQDSVSRIVETIKELIKDEINLWDELKLKLLGLLIGCIILLAIALWARFKNSEGQSFTIFQITFIFVNLILDILFIVKNGKDVPWLYFPRFAGFEIFNAPFSDFTKCWIYWGTIINIFIKNIPQLVIQQQLRAFTSSYVRCYYCS</sequence>
<evidence type="ECO:0000313" key="2">
    <source>
        <dbReference type="EMBL" id="RIB26881.1"/>
    </source>
</evidence>
<evidence type="ECO:0000256" key="1">
    <source>
        <dbReference type="SAM" id="Phobius"/>
    </source>
</evidence>
<feature type="transmembrane region" description="Helical" evidence="1">
    <location>
        <begin position="154"/>
        <end position="172"/>
    </location>
</feature>
<name>A0A397VYI0_9GLOM</name>
<feature type="transmembrane region" description="Helical" evidence="1">
    <location>
        <begin position="125"/>
        <end position="142"/>
    </location>
</feature>
<comment type="caution">
    <text evidence="2">The sequence shown here is derived from an EMBL/GenBank/DDBJ whole genome shotgun (WGS) entry which is preliminary data.</text>
</comment>
<accession>A0A397VYI0</accession>